<keyword evidence="5" id="KW-1185">Reference proteome</keyword>
<evidence type="ECO:0000313" key="5">
    <source>
        <dbReference type="Proteomes" id="UP000050509"/>
    </source>
</evidence>
<dbReference type="PANTHER" id="PTHR10566">
    <property type="entry name" value="CHAPERONE-ACTIVITY OF BC1 COMPLEX CABC1 -RELATED"/>
    <property type="match status" value="1"/>
</dbReference>
<sequence length="328" mass="36670">LDRAGIDRSDLAQRFYRAYLQQWFLDGVFHADPHPGNLFVRPEPAVLAPAPLVMVAENANGAEPTPVDHAPPMPDGAPYTLIFIDFGMVGRLGPRASEALREGTVAVATNDPARFVGALDRLGVILPNADRRPIVQATTILFRHTYDRSIREMTSAEVAENVFGEVEHLVRDLPFQMPQDLIYMGRAVSMVSGMTTAIDPDINLFDTLRPFAEELVARESRDGDWLDRARKELTGAGQLLATLPRQMDEFYKAANRGDLQMRVDFSRLERSMRRVERATGRLAGGIIATGLFLGGVLLRINGFASETRWAWIAAALVVIWTFWPRWER</sequence>
<feature type="transmembrane region" description="Helical" evidence="2">
    <location>
        <begin position="309"/>
        <end position="326"/>
    </location>
</feature>
<keyword evidence="2" id="KW-0812">Transmembrane</keyword>
<evidence type="ECO:0000313" key="4">
    <source>
        <dbReference type="EMBL" id="KPV48703.1"/>
    </source>
</evidence>
<dbReference type="EMBL" id="LJCR01002456">
    <property type="protein sequence ID" value="KPV48703.1"/>
    <property type="molecule type" value="Genomic_DNA"/>
</dbReference>
<dbReference type="Pfam" id="PF03109">
    <property type="entry name" value="ABC1"/>
    <property type="match status" value="1"/>
</dbReference>
<comment type="similarity">
    <text evidence="1">Belongs to the protein kinase superfamily. ADCK protein kinase family.</text>
</comment>
<accession>A0A0P9F8L1</accession>
<keyword evidence="2" id="KW-0472">Membrane</keyword>
<protein>
    <submittedName>
        <fullName evidence="4">ABC transporter</fullName>
    </submittedName>
</protein>
<proteinExistence type="inferred from homology"/>
<evidence type="ECO:0000256" key="1">
    <source>
        <dbReference type="ARBA" id="ARBA00009670"/>
    </source>
</evidence>
<evidence type="ECO:0000256" key="2">
    <source>
        <dbReference type="SAM" id="Phobius"/>
    </source>
</evidence>
<feature type="domain" description="ABC1 atypical kinase-like" evidence="3">
    <location>
        <begin position="2"/>
        <end position="114"/>
    </location>
</feature>
<dbReference type="Proteomes" id="UP000050509">
    <property type="component" value="Unassembled WGS sequence"/>
</dbReference>
<evidence type="ECO:0000259" key="3">
    <source>
        <dbReference type="Pfam" id="PF03109"/>
    </source>
</evidence>
<gene>
    <name evidence="4" type="ORF">SE17_36640</name>
</gene>
<name>A0A0P9F8L1_9CHLR</name>
<comment type="caution">
    <text evidence="4">The sequence shown here is derived from an EMBL/GenBank/DDBJ whole genome shotgun (WGS) entry which is preliminary data.</text>
</comment>
<keyword evidence="2" id="KW-1133">Transmembrane helix</keyword>
<dbReference type="PANTHER" id="PTHR10566:SF113">
    <property type="entry name" value="PROTEIN ACTIVITY OF BC1 COMPLEX KINASE 7, CHLOROPLASTIC"/>
    <property type="match status" value="1"/>
</dbReference>
<dbReference type="AlphaFoldDB" id="A0A0P9F8L1"/>
<dbReference type="InterPro" id="IPR050154">
    <property type="entry name" value="UbiB_kinase"/>
</dbReference>
<reference evidence="4 5" key="1">
    <citation type="submission" date="2015-09" db="EMBL/GenBank/DDBJ databases">
        <title>Draft genome sequence of Kouleothrix aurantiaca JCM 19913.</title>
        <authorList>
            <person name="Hemp J."/>
        </authorList>
    </citation>
    <scope>NUCLEOTIDE SEQUENCE [LARGE SCALE GENOMIC DNA]</scope>
    <source>
        <strain evidence="4 5">COM-B</strain>
    </source>
</reference>
<dbReference type="InterPro" id="IPR004147">
    <property type="entry name" value="ABC1_dom"/>
</dbReference>
<feature type="non-terminal residue" evidence="4">
    <location>
        <position position="1"/>
    </location>
</feature>
<organism evidence="4 5">
    <name type="scientific">Kouleothrix aurantiaca</name>
    <dbReference type="NCBI Taxonomy" id="186479"/>
    <lineage>
        <taxon>Bacteria</taxon>
        <taxon>Bacillati</taxon>
        <taxon>Chloroflexota</taxon>
        <taxon>Chloroflexia</taxon>
        <taxon>Chloroflexales</taxon>
        <taxon>Roseiflexineae</taxon>
        <taxon>Roseiflexaceae</taxon>
        <taxon>Kouleothrix</taxon>
    </lineage>
</organism>
<feature type="transmembrane region" description="Helical" evidence="2">
    <location>
        <begin position="282"/>
        <end position="303"/>
    </location>
</feature>